<organism evidence="11 12">
    <name type="scientific">Acidipila rosea</name>
    <dbReference type="NCBI Taxonomy" id="768535"/>
    <lineage>
        <taxon>Bacteria</taxon>
        <taxon>Pseudomonadati</taxon>
        <taxon>Acidobacteriota</taxon>
        <taxon>Terriglobia</taxon>
        <taxon>Terriglobales</taxon>
        <taxon>Acidobacteriaceae</taxon>
        <taxon>Acidipila</taxon>
    </lineage>
</organism>
<dbReference type="Pfam" id="PF00180">
    <property type="entry name" value="Iso_dh"/>
    <property type="match status" value="1"/>
</dbReference>
<keyword evidence="5" id="KW-0479">Metal-binding</keyword>
<evidence type="ECO:0000256" key="5">
    <source>
        <dbReference type="ARBA" id="ARBA00022723"/>
    </source>
</evidence>
<dbReference type="InterPro" id="IPR011829">
    <property type="entry name" value="TTC_DH"/>
</dbReference>
<comment type="similarity">
    <text evidence="3">Belongs to the isocitrate and isopropylmalate dehydrogenases family.</text>
</comment>
<evidence type="ECO:0000256" key="7">
    <source>
        <dbReference type="ARBA" id="ARBA00023027"/>
    </source>
</evidence>
<comment type="catalytic activity">
    <reaction evidence="9">
        <text>(R)-malate + NAD(+) = pyruvate + CO2 + NADH</text>
        <dbReference type="Rhea" id="RHEA:18365"/>
        <dbReference type="ChEBI" id="CHEBI:15361"/>
        <dbReference type="ChEBI" id="CHEBI:15588"/>
        <dbReference type="ChEBI" id="CHEBI:16526"/>
        <dbReference type="ChEBI" id="CHEBI:57540"/>
        <dbReference type="ChEBI" id="CHEBI:57945"/>
        <dbReference type="EC" id="1.1.1.83"/>
    </reaction>
</comment>
<dbReference type="EMBL" id="SMGK01000002">
    <property type="protein sequence ID" value="TCK73553.1"/>
    <property type="molecule type" value="Genomic_DNA"/>
</dbReference>
<dbReference type="GO" id="GO:0046553">
    <property type="term" value="F:D-malate dehydrogenase (decarboxylating) (NAD+) activity"/>
    <property type="evidence" value="ECO:0007669"/>
    <property type="project" value="UniProtKB-EC"/>
</dbReference>
<dbReference type="PANTHER" id="PTHR43275">
    <property type="entry name" value="D-MALATE DEHYDROGENASE [DECARBOXYLATING]"/>
    <property type="match status" value="1"/>
</dbReference>
<evidence type="ECO:0000256" key="9">
    <source>
        <dbReference type="ARBA" id="ARBA00049301"/>
    </source>
</evidence>
<dbReference type="InterPro" id="IPR019818">
    <property type="entry name" value="IsoCit/isopropylmalate_DH_CS"/>
</dbReference>
<evidence type="ECO:0000313" key="11">
    <source>
        <dbReference type="EMBL" id="TCK73553.1"/>
    </source>
</evidence>
<name>A0A4R1L9A2_9BACT</name>
<evidence type="ECO:0000256" key="6">
    <source>
        <dbReference type="ARBA" id="ARBA00023002"/>
    </source>
</evidence>
<dbReference type="EC" id="1.1.1.83" evidence="4"/>
<keyword evidence="6" id="KW-0560">Oxidoreductase</keyword>
<dbReference type="OrthoDB" id="9806254at2"/>
<dbReference type="Proteomes" id="UP000295210">
    <property type="component" value="Unassembled WGS sequence"/>
</dbReference>
<evidence type="ECO:0000256" key="4">
    <source>
        <dbReference type="ARBA" id="ARBA00013126"/>
    </source>
</evidence>
<accession>A0A4R1L9A2</accession>
<keyword evidence="12" id="KW-1185">Reference proteome</keyword>
<gene>
    <name evidence="11" type="ORF">C7378_1166</name>
</gene>
<sequence>MKAYRIATIPGDGIGKEVIPAARRVLQEMALSDGSFNVEFENFDWGGDYFREHGAMMPADGLDALRGKDAILFGSAGDPHIPDHVTLWGLRLKICQGLDQYANVRPTRILPGIDGPLKRCAPEDLNWVIVRENTEGEYSGVGGRMHQGHPIEVATDLSLMTRAGVERIHRYAFRLAQSRPRKLLTVITKSNAQRHAMVMWDEIAAEVAKEFPDVSWDKELVDAATARMVNRPASLDTIVATNLHADILSDLAAALAGSLGIAPTGNINPERLYPSMFEPIHGSAFDIMGQGIANPVGSFWSVVLLLEHLGEKSAADRLMKAIEHVTANPALHTRDLGGTATTAEVTEAVCAQVSSLARKPLTIA</sequence>
<protein>
    <recommendedName>
        <fullName evidence="4">D-malate dehydrogenase (decarboxylating)</fullName>
        <ecNumber evidence="4">1.1.1.83</ecNumber>
    </recommendedName>
</protein>
<evidence type="ECO:0000313" key="12">
    <source>
        <dbReference type="Proteomes" id="UP000295210"/>
    </source>
</evidence>
<evidence type="ECO:0000259" key="10">
    <source>
        <dbReference type="SMART" id="SM01329"/>
    </source>
</evidence>
<proteinExistence type="inferred from homology"/>
<dbReference type="InterPro" id="IPR024084">
    <property type="entry name" value="IsoPropMal-DH-like_dom"/>
</dbReference>
<dbReference type="RefSeq" id="WP_131993240.1">
    <property type="nucleotide sequence ID" value="NZ_SMGK01000002.1"/>
</dbReference>
<dbReference type="AlphaFoldDB" id="A0A4R1L9A2"/>
<keyword evidence="8" id="KW-0464">Manganese</keyword>
<keyword evidence="7" id="KW-0520">NAD</keyword>
<comment type="cofactor">
    <cofactor evidence="2">
        <name>Mg(2+)</name>
        <dbReference type="ChEBI" id="CHEBI:18420"/>
    </cofactor>
</comment>
<dbReference type="GO" id="GO:0051287">
    <property type="term" value="F:NAD binding"/>
    <property type="evidence" value="ECO:0007669"/>
    <property type="project" value="InterPro"/>
</dbReference>
<evidence type="ECO:0000256" key="8">
    <source>
        <dbReference type="ARBA" id="ARBA00023211"/>
    </source>
</evidence>
<dbReference type="Gene3D" id="3.40.718.10">
    <property type="entry name" value="Isopropylmalate Dehydrogenase"/>
    <property type="match status" value="1"/>
</dbReference>
<dbReference type="NCBIfam" id="TIGR02089">
    <property type="entry name" value="TTC"/>
    <property type="match status" value="1"/>
</dbReference>
<dbReference type="PROSITE" id="PS00470">
    <property type="entry name" value="IDH_IMDH"/>
    <property type="match status" value="1"/>
</dbReference>
<dbReference type="SUPFAM" id="SSF53659">
    <property type="entry name" value="Isocitrate/Isopropylmalate dehydrogenase-like"/>
    <property type="match status" value="1"/>
</dbReference>
<dbReference type="PANTHER" id="PTHR43275:SF1">
    <property type="entry name" value="D-MALATE DEHYDROGENASE [DECARBOXYLATING]"/>
    <property type="match status" value="1"/>
</dbReference>
<evidence type="ECO:0000256" key="1">
    <source>
        <dbReference type="ARBA" id="ARBA00001936"/>
    </source>
</evidence>
<evidence type="ECO:0000256" key="3">
    <source>
        <dbReference type="ARBA" id="ARBA00007769"/>
    </source>
</evidence>
<dbReference type="GO" id="GO:0000287">
    <property type="term" value="F:magnesium ion binding"/>
    <property type="evidence" value="ECO:0007669"/>
    <property type="project" value="InterPro"/>
</dbReference>
<dbReference type="InterPro" id="IPR050501">
    <property type="entry name" value="ICDH/IPMDH"/>
</dbReference>
<dbReference type="SMART" id="SM01329">
    <property type="entry name" value="Iso_dh"/>
    <property type="match status" value="1"/>
</dbReference>
<reference evidence="11 12" key="1">
    <citation type="submission" date="2019-03" db="EMBL/GenBank/DDBJ databases">
        <title>Genomic Encyclopedia of Type Strains, Phase IV (KMG-IV): sequencing the most valuable type-strain genomes for metagenomic binning, comparative biology and taxonomic classification.</title>
        <authorList>
            <person name="Goeker M."/>
        </authorList>
    </citation>
    <scope>NUCLEOTIDE SEQUENCE [LARGE SCALE GENOMIC DNA]</scope>
    <source>
        <strain evidence="11 12">DSM 103428</strain>
    </source>
</reference>
<comment type="cofactor">
    <cofactor evidence="1">
        <name>Mn(2+)</name>
        <dbReference type="ChEBI" id="CHEBI:29035"/>
    </cofactor>
</comment>
<feature type="domain" description="Isopropylmalate dehydrogenase-like" evidence="10">
    <location>
        <begin position="5"/>
        <end position="349"/>
    </location>
</feature>
<evidence type="ECO:0000256" key="2">
    <source>
        <dbReference type="ARBA" id="ARBA00001946"/>
    </source>
</evidence>
<comment type="caution">
    <text evidence="11">The sequence shown here is derived from an EMBL/GenBank/DDBJ whole genome shotgun (WGS) entry which is preliminary data.</text>
</comment>